<protein>
    <submittedName>
        <fullName evidence="1">Uncharacterized protein</fullName>
    </submittedName>
</protein>
<name>A0A427AHJ1_ENSVE</name>
<proteinExistence type="predicted"/>
<reference evidence="1 2" key="1">
    <citation type="journal article" date="2014" name="Agronomy (Basel)">
        <title>A Draft Genome Sequence for Ensete ventricosum, the Drought-Tolerant Tree Against Hunger.</title>
        <authorList>
            <person name="Harrison J."/>
            <person name="Moore K.A."/>
            <person name="Paszkiewicz K."/>
            <person name="Jones T."/>
            <person name="Grant M."/>
            <person name="Ambacheew D."/>
            <person name="Muzemil S."/>
            <person name="Studholme D.J."/>
        </authorList>
    </citation>
    <scope>NUCLEOTIDE SEQUENCE [LARGE SCALE GENOMIC DNA]</scope>
</reference>
<evidence type="ECO:0000313" key="2">
    <source>
        <dbReference type="Proteomes" id="UP000287651"/>
    </source>
</evidence>
<evidence type="ECO:0000313" key="1">
    <source>
        <dbReference type="EMBL" id="RRT75676.1"/>
    </source>
</evidence>
<comment type="caution">
    <text evidence="1">The sequence shown here is derived from an EMBL/GenBank/DDBJ whole genome shotgun (WGS) entry which is preliminary data.</text>
</comment>
<dbReference type="EMBL" id="AMZH03002407">
    <property type="protein sequence ID" value="RRT75676.1"/>
    <property type="molecule type" value="Genomic_DNA"/>
</dbReference>
<accession>A0A427AHJ1</accession>
<dbReference type="AlphaFoldDB" id="A0A427AHJ1"/>
<organism evidence="1 2">
    <name type="scientific">Ensete ventricosum</name>
    <name type="common">Abyssinian banana</name>
    <name type="synonym">Musa ensete</name>
    <dbReference type="NCBI Taxonomy" id="4639"/>
    <lineage>
        <taxon>Eukaryota</taxon>
        <taxon>Viridiplantae</taxon>
        <taxon>Streptophyta</taxon>
        <taxon>Embryophyta</taxon>
        <taxon>Tracheophyta</taxon>
        <taxon>Spermatophyta</taxon>
        <taxon>Magnoliopsida</taxon>
        <taxon>Liliopsida</taxon>
        <taxon>Zingiberales</taxon>
        <taxon>Musaceae</taxon>
        <taxon>Ensete</taxon>
    </lineage>
</organism>
<gene>
    <name evidence="1" type="ORF">B296_00016806</name>
</gene>
<sequence>MPRCMAREHIGSPRCRLCVFITRCTAQEHVGLIEVQVLSLHAEVHTSEAPRMLNRVADLKSSCQGARLGEGTGSVEMQSVGKP</sequence>
<dbReference type="Proteomes" id="UP000287651">
    <property type="component" value="Unassembled WGS sequence"/>
</dbReference>